<evidence type="ECO:0008006" key="5">
    <source>
        <dbReference type="Google" id="ProtNLM"/>
    </source>
</evidence>
<evidence type="ECO:0000256" key="2">
    <source>
        <dbReference type="ARBA" id="ARBA00023004"/>
    </source>
</evidence>
<keyword evidence="2" id="KW-0408">Iron</keyword>
<dbReference type="EMBL" id="CM010721">
    <property type="protein sequence ID" value="RZC70085.1"/>
    <property type="molecule type" value="Genomic_DNA"/>
</dbReference>
<dbReference type="InterPro" id="IPR036008">
    <property type="entry name" value="Aconitase_4Fe-4S_dom"/>
</dbReference>
<dbReference type="GO" id="GO:0000398">
    <property type="term" value="P:mRNA splicing, via spliceosome"/>
    <property type="evidence" value="ECO:0007669"/>
    <property type="project" value="TreeGrafter"/>
</dbReference>
<accession>A0A4Y7KDU1</accession>
<gene>
    <name evidence="3" type="ORF">C5167_033394</name>
</gene>
<keyword evidence="4" id="KW-1185">Reference proteome</keyword>
<dbReference type="AlphaFoldDB" id="A0A4Y7KDU1"/>
<protein>
    <recommendedName>
        <fullName evidence="5">RRM domain-containing protein</fullName>
    </recommendedName>
</protein>
<dbReference type="InterPro" id="IPR035979">
    <property type="entry name" value="RBD_domain_sf"/>
</dbReference>
<evidence type="ECO:0000313" key="4">
    <source>
        <dbReference type="Proteomes" id="UP000316621"/>
    </source>
</evidence>
<reference evidence="3 4" key="1">
    <citation type="journal article" date="2018" name="Science">
        <title>The opium poppy genome and morphinan production.</title>
        <authorList>
            <person name="Guo L."/>
            <person name="Winzer T."/>
            <person name="Yang X."/>
            <person name="Li Y."/>
            <person name="Ning Z."/>
            <person name="He Z."/>
            <person name="Teodor R."/>
            <person name="Lu Y."/>
            <person name="Bowser T.A."/>
            <person name="Graham I.A."/>
            <person name="Ye K."/>
        </authorList>
    </citation>
    <scope>NUCLEOTIDE SEQUENCE [LARGE SCALE GENOMIC DNA]</scope>
    <source>
        <strain evidence="4">cv. HN1</strain>
        <tissue evidence="3">Leaves</tissue>
    </source>
</reference>
<dbReference type="STRING" id="3469.A0A4Y7KDU1"/>
<dbReference type="SUPFAM" id="SSF53732">
    <property type="entry name" value="Aconitase iron-sulfur domain"/>
    <property type="match status" value="1"/>
</dbReference>
<dbReference type="GO" id="GO:0003723">
    <property type="term" value="F:RNA binding"/>
    <property type="evidence" value="ECO:0007669"/>
    <property type="project" value="UniProtKB-KW"/>
</dbReference>
<dbReference type="Proteomes" id="UP000316621">
    <property type="component" value="Chromosome 7"/>
</dbReference>
<dbReference type="Gene3D" id="3.30.499.10">
    <property type="entry name" value="Aconitase, domain 3"/>
    <property type="match status" value="1"/>
</dbReference>
<sequence>MPFSLKHNLNFLIPFLQMLVNVLKLYKRFRSRRKMWRRLLIGRGLPFKPARVLLQYFFVFHDFTGVPAVIDLACMRDTMNKLGSDSNKINPWYAILSNFDVMVNLPRGFGYVVYMTRAYAEKALLFMDGAQIDGNVVRARFTLSPRKKGSSPTKIVPASQKKDGVDIQKDAPHRQRDYRFLHVVPFSHLEWLNVCSEMITQTVYELLVSEFEHLHHKFKVWDIQYANSSSGSLFVRLTYVQHYIKLTDLEENRRLNELLFGKAGRFVTKGLAI</sequence>
<name>A0A4Y7KDU1_PAPSO</name>
<keyword evidence="1" id="KW-0694">RNA-binding</keyword>
<evidence type="ECO:0000256" key="1">
    <source>
        <dbReference type="ARBA" id="ARBA00022884"/>
    </source>
</evidence>
<dbReference type="GO" id="GO:0005654">
    <property type="term" value="C:nucleoplasm"/>
    <property type="evidence" value="ECO:0007669"/>
    <property type="project" value="TreeGrafter"/>
</dbReference>
<dbReference type="GO" id="GO:0005737">
    <property type="term" value="C:cytoplasm"/>
    <property type="evidence" value="ECO:0007669"/>
    <property type="project" value="TreeGrafter"/>
</dbReference>
<dbReference type="Gramene" id="RZC70085">
    <property type="protein sequence ID" value="RZC70085"/>
    <property type="gene ID" value="C5167_033394"/>
</dbReference>
<evidence type="ECO:0000313" key="3">
    <source>
        <dbReference type="EMBL" id="RZC70085.1"/>
    </source>
</evidence>
<dbReference type="SUPFAM" id="SSF54928">
    <property type="entry name" value="RNA-binding domain, RBD"/>
    <property type="match status" value="1"/>
</dbReference>
<dbReference type="InterPro" id="IPR015931">
    <property type="entry name" value="Acnase/IPM_dHydase_lsu_aba_1/3"/>
</dbReference>
<dbReference type="PANTHER" id="PTHR15481:SF0">
    <property type="entry name" value="LD23870P-RELATED"/>
    <property type="match status" value="1"/>
</dbReference>
<proteinExistence type="predicted"/>
<dbReference type="GO" id="GO:0061574">
    <property type="term" value="C:ASAP complex"/>
    <property type="evidence" value="ECO:0007669"/>
    <property type="project" value="TreeGrafter"/>
</dbReference>
<organism evidence="3 4">
    <name type="scientific">Papaver somniferum</name>
    <name type="common">Opium poppy</name>
    <dbReference type="NCBI Taxonomy" id="3469"/>
    <lineage>
        <taxon>Eukaryota</taxon>
        <taxon>Viridiplantae</taxon>
        <taxon>Streptophyta</taxon>
        <taxon>Embryophyta</taxon>
        <taxon>Tracheophyta</taxon>
        <taxon>Spermatophyta</taxon>
        <taxon>Magnoliopsida</taxon>
        <taxon>Ranunculales</taxon>
        <taxon>Papaveraceae</taxon>
        <taxon>Papaveroideae</taxon>
        <taxon>Papaver</taxon>
    </lineage>
</organism>
<dbReference type="PANTHER" id="PTHR15481">
    <property type="entry name" value="RIBONUCLEIC ACID BINDING PROTEIN S1"/>
    <property type="match status" value="1"/>
</dbReference>